<evidence type="ECO:0000256" key="2">
    <source>
        <dbReference type="ARBA" id="ARBA00023125"/>
    </source>
</evidence>
<dbReference type="InterPro" id="IPR050679">
    <property type="entry name" value="Bact_HTH_transcr_reg"/>
</dbReference>
<dbReference type="RefSeq" id="WP_002203090.1">
    <property type="nucleotide sequence ID" value="NZ_FMJF01000043.1"/>
</dbReference>
<dbReference type="PROSITE" id="PS50949">
    <property type="entry name" value="HTH_GNTR"/>
    <property type="match status" value="1"/>
</dbReference>
<dbReference type="PRINTS" id="PR00035">
    <property type="entry name" value="HTHGNTR"/>
</dbReference>
<dbReference type="AlphaFoldDB" id="A0A1D3MWY3"/>
<dbReference type="PATRIC" id="fig|86662.23.peg.3137"/>
<name>A0A1D3MWY3_BACMY</name>
<dbReference type="SUPFAM" id="SSF46785">
    <property type="entry name" value="Winged helix' DNA-binding domain"/>
    <property type="match status" value="1"/>
</dbReference>
<feature type="domain" description="HTH gntR-type" evidence="4">
    <location>
        <begin position="9"/>
        <end position="77"/>
    </location>
</feature>
<dbReference type="GO" id="GO:0003700">
    <property type="term" value="F:DNA-binding transcription factor activity"/>
    <property type="evidence" value="ECO:0007669"/>
    <property type="project" value="InterPro"/>
</dbReference>
<dbReference type="InterPro" id="IPR000524">
    <property type="entry name" value="Tscrpt_reg_HTH_GntR"/>
</dbReference>
<dbReference type="Pfam" id="PF00392">
    <property type="entry name" value="GntR"/>
    <property type="match status" value="1"/>
</dbReference>
<keyword evidence="3" id="KW-0804">Transcription</keyword>
<comment type="caution">
    <text evidence="5">The sequence shown here is derived from an EMBL/GenBank/DDBJ whole genome shotgun (WGS) entry which is preliminary data.</text>
</comment>
<sequence>MSGENNKKLPLYVEVYDKLLKLIGEGVYPIGSKLPAESQLSKLMNVSRMTLRQALSLLQEDGYIETIHGQGNFIKNYVNFKKIGLEKIDNTVTQCCTEDIDDIDAYFRVNFVDDYDYVKNIFNRDSAIIIGFNRWYKCKNKLVAYTFSMFPSETASQYQINLNDEQGLLKILEDDIYKLVHSSTIEIKFTTSVPPSLHYELHSNNNLFTLLIESLYDSMGNVILQNKIYIPTELSSIKINRINK</sequence>
<keyword evidence="1" id="KW-0805">Transcription regulation</keyword>
<reference evidence="5 6" key="1">
    <citation type="submission" date="2016-05" db="EMBL/GenBank/DDBJ databases">
        <title>Bacillus thuringiensis and Bacillus weihenstephanensis as novel biocontrol agents of wilt causing Verticillium species.</title>
        <authorList>
            <person name="Hollensteiner J."/>
            <person name="Wemheuer F."/>
            <person name="Harting R."/>
            <person name="Kolarzyk A."/>
            <person name="Diaz-Valerio S."/>
            <person name="Poehlein A."/>
            <person name="Brzuszkiewicz E."/>
            <person name="Nesemann K."/>
            <person name="Braus-Stromeyer S."/>
            <person name="Braus G."/>
            <person name="Daniel R."/>
            <person name="Liesegang H."/>
        </authorList>
    </citation>
    <scope>NUCLEOTIDE SEQUENCE [LARGE SCALE GENOMIC DNA]</scope>
    <source>
        <strain evidence="5 6">GOE11</strain>
    </source>
</reference>
<organism evidence="5 6">
    <name type="scientific">Bacillus mycoides</name>
    <dbReference type="NCBI Taxonomy" id="1405"/>
    <lineage>
        <taxon>Bacteria</taxon>
        <taxon>Bacillati</taxon>
        <taxon>Bacillota</taxon>
        <taxon>Bacilli</taxon>
        <taxon>Bacillales</taxon>
        <taxon>Bacillaceae</taxon>
        <taxon>Bacillus</taxon>
        <taxon>Bacillus cereus group</taxon>
    </lineage>
</organism>
<dbReference type="InterPro" id="IPR036388">
    <property type="entry name" value="WH-like_DNA-bd_sf"/>
</dbReference>
<evidence type="ECO:0000313" key="6">
    <source>
        <dbReference type="Proteomes" id="UP000175835"/>
    </source>
</evidence>
<dbReference type="GO" id="GO:0003677">
    <property type="term" value="F:DNA binding"/>
    <property type="evidence" value="ECO:0007669"/>
    <property type="project" value="UniProtKB-KW"/>
</dbReference>
<dbReference type="PANTHER" id="PTHR44846:SF1">
    <property type="entry name" value="MANNOSYL-D-GLYCERATE TRANSPORT_METABOLISM SYSTEM REPRESSOR MNGR-RELATED"/>
    <property type="match status" value="1"/>
</dbReference>
<evidence type="ECO:0000256" key="3">
    <source>
        <dbReference type="ARBA" id="ARBA00023163"/>
    </source>
</evidence>
<keyword evidence="2" id="KW-0238">DNA-binding</keyword>
<dbReference type="SMART" id="SM00345">
    <property type="entry name" value="HTH_GNTR"/>
    <property type="match status" value="1"/>
</dbReference>
<evidence type="ECO:0000256" key="1">
    <source>
        <dbReference type="ARBA" id="ARBA00023015"/>
    </source>
</evidence>
<dbReference type="Gene3D" id="1.10.10.10">
    <property type="entry name" value="Winged helix-like DNA-binding domain superfamily/Winged helix DNA-binding domain"/>
    <property type="match status" value="1"/>
</dbReference>
<dbReference type="PANTHER" id="PTHR44846">
    <property type="entry name" value="MANNOSYL-D-GLYCERATE TRANSPORT/METABOLISM SYSTEM REPRESSOR MNGR-RELATED"/>
    <property type="match status" value="1"/>
</dbReference>
<evidence type="ECO:0000313" key="5">
    <source>
        <dbReference type="EMBL" id="OFD90182.1"/>
    </source>
</evidence>
<dbReference type="EMBL" id="LXLX01000044">
    <property type="protein sequence ID" value="OFD90182.1"/>
    <property type="molecule type" value="Genomic_DNA"/>
</dbReference>
<accession>A0A1D3MWY3</accession>
<evidence type="ECO:0000259" key="4">
    <source>
        <dbReference type="PROSITE" id="PS50949"/>
    </source>
</evidence>
<dbReference type="Proteomes" id="UP000175835">
    <property type="component" value="Unassembled WGS sequence"/>
</dbReference>
<proteinExistence type="predicted"/>
<gene>
    <name evidence="5" type="ORF">BWGOE11_34730</name>
</gene>
<dbReference type="GO" id="GO:0045892">
    <property type="term" value="P:negative regulation of DNA-templated transcription"/>
    <property type="evidence" value="ECO:0007669"/>
    <property type="project" value="TreeGrafter"/>
</dbReference>
<dbReference type="CDD" id="cd07377">
    <property type="entry name" value="WHTH_GntR"/>
    <property type="match status" value="1"/>
</dbReference>
<protein>
    <recommendedName>
        <fullName evidence="4">HTH gntR-type domain-containing protein</fullName>
    </recommendedName>
</protein>
<dbReference type="InterPro" id="IPR036390">
    <property type="entry name" value="WH_DNA-bd_sf"/>
</dbReference>